<dbReference type="PANTHER" id="PTHR11409:SF39">
    <property type="entry name" value="ADENOSINE DEAMINASE 2"/>
    <property type="match status" value="1"/>
</dbReference>
<evidence type="ECO:0000313" key="15">
    <source>
        <dbReference type="Proteomes" id="UP000292052"/>
    </source>
</evidence>
<dbReference type="Pfam" id="PF00962">
    <property type="entry name" value="A_deaminase"/>
    <property type="match status" value="1"/>
</dbReference>
<comment type="similarity">
    <text evidence="3">Belongs to the metallo-dependent hydrolases superfamily. Adenosine and AMP deaminases family. ADGF subfamily.</text>
</comment>
<evidence type="ECO:0000256" key="8">
    <source>
        <dbReference type="ARBA" id="ARBA00022729"/>
    </source>
</evidence>
<reference evidence="14 15" key="1">
    <citation type="submission" date="2017-03" db="EMBL/GenBank/DDBJ databases">
        <title>Genome of the blue death feigning beetle - Asbolus verrucosus.</title>
        <authorList>
            <person name="Rider S.D."/>
        </authorList>
    </citation>
    <scope>NUCLEOTIDE SEQUENCE [LARGE SCALE GENOMIC DNA]</scope>
    <source>
        <strain evidence="14">Butters</strain>
        <tissue evidence="14">Head and leg muscle</tissue>
    </source>
</reference>
<dbReference type="STRING" id="1661398.A0A482VLZ0"/>
<keyword evidence="8 11" id="KW-0732">Signal</keyword>
<comment type="caution">
    <text evidence="14">The sequence shown here is derived from an EMBL/GenBank/DDBJ whole genome shotgun (WGS) entry which is preliminary data.</text>
</comment>
<proteinExistence type="inferred from homology"/>
<dbReference type="AlphaFoldDB" id="A0A482VLZ0"/>
<evidence type="ECO:0000256" key="9">
    <source>
        <dbReference type="ARBA" id="ARBA00022801"/>
    </source>
</evidence>
<dbReference type="GO" id="GO:0004000">
    <property type="term" value="F:adenosine deaminase activity"/>
    <property type="evidence" value="ECO:0007669"/>
    <property type="project" value="InterPro"/>
</dbReference>
<evidence type="ECO:0000256" key="5">
    <source>
        <dbReference type="ARBA" id="ARBA00018099"/>
    </source>
</evidence>
<comment type="cofactor">
    <cofactor evidence="1">
        <name>Zn(2+)</name>
        <dbReference type="ChEBI" id="CHEBI:29105"/>
    </cofactor>
</comment>
<feature type="domain" description="Adenosine deaminase" evidence="12">
    <location>
        <begin position="188"/>
        <end position="473"/>
    </location>
</feature>
<gene>
    <name evidence="14" type="ORF">BDFB_005334</name>
</gene>
<sequence>MVQLVDLFLVILLIFGHSYADYRSDREAILAQEASELIGSSIELTEKEQQVNDLLMELKFEEYDQGFNDPSKFLPSIHFFRSKAEIEKSEVFKFIKMMPKGASLHSHLSAMVSFDFLFNLTYYENLYGCDDNGTFKLHFFFDSVNDDCNWKLLSDWRSEDANFDDFLKSQLTLVVDNPETTYDNINAVWNKFEKIFGLVSPLLDYKPVLHDYIYRILQEFHDDNVMYLEIRTSFGETFDSSGTIYDAFDTVNLYVDTLTEFRTHNPDFGGLRIIYSRNRRVNNVTMQEYIEEYLKFQEQFPELIAGFDLVGQEDLGEPLFEFADQFLAIANQTKFFFHAGETNWNGASTDLNLIDAVLLNSSRIGHGFALSKHFDVLRKIKDQQIAIELNPISNQVLKLVDDLRNHVGTSLIAGGYPVVIACDDPSFWGAKGLSYDWYLAFMGMTPRSGDLKILKQLALNSLTYSSLEPDAKASAVMFFEGKWDEFLNTILKQY</sequence>
<dbReference type="SUPFAM" id="SSF51556">
    <property type="entry name" value="Metallo-dependent hydrolases"/>
    <property type="match status" value="1"/>
</dbReference>
<keyword evidence="15" id="KW-1185">Reference proteome</keyword>
<dbReference type="NCBIfam" id="TIGR01431">
    <property type="entry name" value="adm_rel"/>
    <property type="match status" value="1"/>
</dbReference>
<feature type="domain" description="Adenosine/AMP deaminase N-terminal" evidence="13">
    <location>
        <begin position="20"/>
        <end position="95"/>
    </location>
</feature>
<evidence type="ECO:0000256" key="10">
    <source>
        <dbReference type="ARBA" id="ARBA00047764"/>
    </source>
</evidence>
<evidence type="ECO:0000259" key="12">
    <source>
        <dbReference type="Pfam" id="PF00962"/>
    </source>
</evidence>
<evidence type="ECO:0000256" key="4">
    <source>
        <dbReference type="ARBA" id="ARBA00012784"/>
    </source>
</evidence>
<dbReference type="InterPro" id="IPR006330">
    <property type="entry name" value="Ado/ade_deaminase"/>
</dbReference>
<keyword evidence="9" id="KW-0378">Hydrolase</keyword>
<feature type="signal peptide" evidence="11">
    <location>
        <begin position="1"/>
        <end position="20"/>
    </location>
</feature>
<evidence type="ECO:0000313" key="14">
    <source>
        <dbReference type="EMBL" id="RZC33971.1"/>
    </source>
</evidence>
<dbReference type="GO" id="GO:0046872">
    <property type="term" value="F:metal ion binding"/>
    <property type="evidence" value="ECO:0007669"/>
    <property type="project" value="UniProtKB-KW"/>
</dbReference>
<dbReference type="InterPro" id="IPR006331">
    <property type="entry name" value="ADGF"/>
</dbReference>
<protein>
    <recommendedName>
        <fullName evidence="5">Adenosine deaminase</fullName>
        <ecNumber evidence="4">3.5.4.4</ecNumber>
    </recommendedName>
</protein>
<evidence type="ECO:0000256" key="7">
    <source>
        <dbReference type="ARBA" id="ARBA00022723"/>
    </source>
</evidence>
<keyword evidence="7" id="KW-0479">Metal-binding</keyword>
<evidence type="ECO:0000256" key="2">
    <source>
        <dbReference type="ARBA" id="ARBA00004613"/>
    </source>
</evidence>
<dbReference type="GO" id="GO:0046103">
    <property type="term" value="P:inosine biosynthetic process"/>
    <property type="evidence" value="ECO:0007669"/>
    <property type="project" value="TreeGrafter"/>
</dbReference>
<dbReference type="EMBL" id="QDEB01084155">
    <property type="protein sequence ID" value="RZC33971.1"/>
    <property type="molecule type" value="Genomic_DNA"/>
</dbReference>
<dbReference type="PANTHER" id="PTHR11409">
    <property type="entry name" value="ADENOSINE DEAMINASE"/>
    <property type="match status" value="1"/>
</dbReference>
<comment type="subcellular location">
    <subcellularLocation>
        <location evidence="2">Secreted</location>
    </subcellularLocation>
</comment>
<keyword evidence="6" id="KW-0964">Secreted</keyword>
<evidence type="ECO:0000256" key="3">
    <source>
        <dbReference type="ARBA" id="ARBA00006083"/>
    </source>
</evidence>
<dbReference type="EC" id="3.5.4.4" evidence="4"/>
<dbReference type="Proteomes" id="UP000292052">
    <property type="component" value="Unassembled WGS sequence"/>
</dbReference>
<dbReference type="Pfam" id="PF08451">
    <property type="entry name" value="A_deaminase_N"/>
    <property type="match status" value="1"/>
</dbReference>
<dbReference type="InterPro" id="IPR001365">
    <property type="entry name" value="A_deaminase_dom"/>
</dbReference>
<dbReference type="InterPro" id="IPR032466">
    <property type="entry name" value="Metal_Hydrolase"/>
</dbReference>
<name>A0A482VLZ0_ASBVE</name>
<dbReference type="OrthoDB" id="7202371at2759"/>
<feature type="chain" id="PRO_5019756301" description="Adenosine deaminase" evidence="11">
    <location>
        <begin position="21"/>
        <end position="494"/>
    </location>
</feature>
<dbReference type="GO" id="GO:0005615">
    <property type="term" value="C:extracellular space"/>
    <property type="evidence" value="ECO:0007669"/>
    <property type="project" value="InterPro"/>
</dbReference>
<evidence type="ECO:0000256" key="1">
    <source>
        <dbReference type="ARBA" id="ARBA00001947"/>
    </source>
</evidence>
<comment type="catalytic activity">
    <reaction evidence="10">
        <text>adenosine + H2O + H(+) = inosine + NH4(+)</text>
        <dbReference type="Rhea" id="RHEA:24408"/>
        <dbReference type="ChEBI" id="CHEBI:15377"/>
        <dbReference type="ChEBI" id="CHEBI:15378"/>
        <dbReference type="ChEBI" id="CHEBI:16335"/>
        <dbReference type="ChEBI" id="CHEBI:17596"/>
        <dbReference type="ChEBI" id="CHEBI:28938"/>
        <dbReference type="EC" id="3.5.4.4"/>
    </reaction>
</comment>
<dbReference type="GO" id="GO:0006154">
    <property type="term" value="P:adenosine catabolic process"/>
    <property type="evidence" value="ECO:0007669"/>
    <property type="project" value="InterPro"/>
</dbReference>
<evidence type="ECO:0000256" key="6">
    <source>
        <dbReference type="ARBA" id="ARBA00022525"/>
    </source>
</evidence>
<accession>A0A482VLZ0</accession>
<dbReference type="InterPro" id="IPR013659">
    <property type="entry name" value="A_deaminase_N"/>
</dbReference>
<dbReference type="Gene3D" id="3.20.20.140">
    <property type="entry name" value="Metal-dependent hydrolases"/>
    <property type="match status" value="1"/>
</dbReference>
<organism evidence="14 15">
    <name type="scientific">Asbolus verrucosus</name>
    <name type="common">Desert ironclad beetle</name>
    <dbReference type="NCBI Taxonomy" id="1661398"/>
    <lineage>
        <taxon>Eukaryota</taxon>
        <taxon>Metazoa</taxon>
        <taxon>Ecdysozoa</taxon>
        <taxon>Arthropoda</taxon>
        <taxon>Hexapoda</taxon>
        <taxon>Insecta</taxon>
        <taxon>Pterygota</taxon>
        <taxon>Neoptera</taxon>
        <taxon>Endopterygota</taxon>
        <taxon>Coleoptera</taxon>
        <taxon>Polyphaga</taxon>
        <taxon>Cucujiformia</taxon>
        <taxon>Tenebrionidae</taxon>
        <taxon>Pimeliinae</taxon>
        <taxon>Asbolus</taxon>
    </lineage>
</organism>
<evidence type="ECO:0000256" key="11">
    <source>
        <dbReference type="SAM" id="SignalP"/>
    </source>
</evidence>
<dbReference type="FunFam" id="3.20.20.140:FF:000017">
    <property type="entry name" value="Adenosine deaminase 2"/>
    <property type="match status" value="1"/>
</dbReference>
<evidence type="ECO:0000259" key="13">
    <source>
        <dbReference type="Pfam" id="PF08451"/>
    </source>
</evidence>